<feature type="signal peptide" evidence="2">
    <location>
        <begin position="1"/>
        <end position="29"/>
    </location>
</feature>
<feature type="chain" id="PRO_5037835831" description="Fibronectin type-III domain-containing protein" evidence="2">
    <location>
        <begin position="30"/>
        <end position="241"/>
    </location>
</feature>
<gene>
    <name evidence="3" type="ORF">GTQ34_11980</name>
</gene>
<evidence type="ECO:0008006" key="5">
    <source>
        <dbReference type="Google" id="ProtNLM"/>
    </source>
</evidence>
<feature type="region of interest" description="Disordered" evidence="1">
    <location>
        <begin position="28"/>
        <end position="60"/>
    </location>
</feature>
<evidence type="ECO:0000313" key="4">
    <source>
        <dbReference type="Proteomes" id="UP000667650"/>
    </source>
</evidence>
<sequence length="241" mass="26524">MKNPERYKIPIILQLFCLLLSCSSGDDNTAPPPTNQNPPPVNQTNLPGKAVGELPENGEPCSDYEEVTGDDTKVSVAFSWSAAQFADNYILVINEGSNEVFRNTFVSRGIRVVLDRGKTFTWRVISANEDGQTNGDTYSFTTPGTPVGNFAPYAAEITVAFNQASSEMVISWIGNDEDGDELTYDARVFEESELFYESFDLIETTIPPLAFVPFATYAVEVVSRDTFGNFSVSRVSFISSE</sequence>
<dbReference type="EMBL" id="JAAABI010000004">
    <property type="protein sequence ID" value="NAY92637.1"/>
    <property type="molecule type" value="Genomic_DNA"/>
</dbReference>
<evidence type="ECO:0000256" key="2">
    <source>
        <dbReference type="SAM" id="SignalP"/>
    </source>
</evidence>
<protein>
    <recommendedName>
        <fullName evidence="5">Fibronectin type-III domain-containing protein</fullName>
    </recommendedName>
</protein>
<organism evidence="3 4">
    <name type="scientific">Flagellimonas ochracea</name>
    <dbReference type="NCBI Taxonomy" id="2696472"/>
    <lineage>
        <taxon>Bacteria</taxon>
        <taxon>Pseudomonadati</taxon>
        <taxon>Bacteroidota</taxon>
        <taxon>Flavobacteriia</taxon>
        <taxon>Flavobacteriales</taxon>
        <taxon>Flavobacteriaceae</taxon>
        <taxon>Flagellimonas</taxon>
    </lineage>
</organism>
<dbReference type="Proteomes" id="UP000667650">
    <property type="component" value="Unassembled WGS sequence"/>
</dbReference>
<accession>A0A964TD05</accession>
<keyword evidence="2" id="KW-0732">Signal</keyword>
<dbReference type="RefSeq" id="WP_166524056.1">
    <property type="nucleotide sequence ID" value="NZ_JAAABI010000004.1"/>
</dbReference>
<keyword evidence="4" id="KW-1185">Reference proteome</keyword>
<evidence type="ECO:0000256" key="1">
    <source>
        <dbReference type="SAM" id="MobiDB-lite"/>
    </source>
</evidence>
<proteinExistence type="predicted"/>
<dbReference type="AlphaFoldDB" id="A0A964TD05"/>
<dbReference type="PROSITE" id="PS51257">
    <property type="entry name" value="PROKAR_LIPOPROTEIN"/>
    <property type="match status" value="1"/>
</dbReference>
<name>A0A964TD05_9FLAO</name>
<comment type="caution">
    <text evidence="3">The sequence shown here is derived from an EMBL/GenBank/DDBJ whole genome shotgun (WGS) entry which is preliminary data.</text>
</comment>
<feature type="compositionally biased region" description="Pro residues" evidence="1">
    <location>
        <begin position="30"/>
        <end position="41"/>
    </location>
</feature>
<reference evidence="3" key="1">
    <citation type="submission" date="2020-01" db="EMBL/GenBank/DDBJ databases">
        <title>Muricauda ochracea sp. nov., isolated from a tidal flat of Garorim bay in Korea.</title>
        <authorList>
            <person name="Kim D."/>
            <person name="Yoo Y."/>
            <person name="Kim J.-J."/>
        </authorList>
    </citation>
    <scope>NUCLEOTIDE SEQUENCE</scope>
    <source>
        <strain evidence="3">JGD-17</strain>
    </source>
</reference>
<evidence type="ECO:0000313" key="3">
    <source>
        <dbReference type="EMBL" id="NAY92637.1"/>
    </source>
</evidence>